<keyword evidence="1" id="KW-0805">Transcription regulation</keyword>
<feature type="domain" description="HTH araC/xylS-type" evidence="4">
    <location>
        <begin position="191"/>
        <end position="289"/>
    </location>
</feature>
<sequence>MNTTPTDNLTYQQKYNQTDVWVDTFPDAFEKIKVTPIRSNFYFLILVLRNTNNLKIDGLDYDLSKYDLLILTPFNSNNMEFPEDLSGICIGFNEQFYTVSKVHHQFFFDTLKASNSPVYSSNYFLDSENDFVKQMFVQLLDKYNSEMDALLKWRMIRTLISVTFLYMQKRVPGEAAIHKKFENPKSKKLVSDFIQLLNKHFIKENKIGFYVEQLGISSAELYRKCKEVLHMSPKELIQDKVLSEAKRMLKNEEETVQEIAYNLGFSEDTNFIKFFQKQMKMTPGDYRKHFF</sequence>
<reference evidence="5 6" key="1">
    <citation type="submission" date="2019-09" db="EMBL/GenBank/DDBJ databases">
        <title>Complete genome sequence of Arachidicoccus sp. B3-10 isolated from apple orchard soil.</title>
        <authorList>
            <person name="Kim H.S."/>
            <person name="Han K.-I."/>
            <person name="Suh M.K."/>
            <person name="Lee K.C."/>
            <person name="Eom M.K."/>
            <person name="Kim J.-S."/>
            <person name="Kang S.W."/>
            <person name="Sin Y."/>
            <person name="Lee J.-S."/>
        </authorList>
    </citation>
    <scope>NUCLEOTIDE SEQUENCE [LARGE SCALE GENOMIC DNA]</scope>
    <source>
        <strain evidence="5 6">B3-10</strain>
    </source>
</reference>
<dbReference type="Pfam" id="PF12833">
    <property type="entry name" value="HTH_18"/>
    <property type="match status" value="1"/>
</dbReference>
<dbReference type="PANTHER" id="PTHR43280">
    <property type="entry name" value="ARAC-FAMILY TRANSCRIPTIONAL REGULATOR"/>
    <property type="match status" value="1"/>
</dbReference>
<dbReference type="InterPro" id="IPR020449">
    <property type="entry name" value="Tscrpt_reg_AraC-type_HTH"/>
</dbReference>
<organism evidence="5 6">
    <name type="scientific">Rhizosphaericola mali</name>
    <dbReference type="NCBI Taxonomy" id="2545455"/>
    <lineage>
        <taxon>Bacteria</taxon>
        <taxon>Pseudomonadati</taxon>
        <taxon>Bacteroidota</taxon>
        <taxon>Chitinophagia</taxon>
        <taxon>Chitinophagales</taxon>
        <taxon>Chitinophagaceae</taxon>
        <taxon>Rhizosphaericola</taxon>
    </lineage>
</organism>
<dbReference type="AlphaFoldDB" id="A0A5P2G235"/>
<dbReference type="Gene3D" id="1.10.10.60">
    <property type="entry name" value="Homeodomain-like"/>
    <property type="match status" value="1"/>
</dbReference>
<dbReference type="RefSeq" id="WP_131328787.1">
    <property type="nucleotide sequence ID" value="NZ_CP044016.1"/>
</dbReference>
<dbReference type="OrthoDB" id="2666928at2"/>
<keyword evidence="6" id="KW-1185">Reference proteome</keyword>
<gene>
    <name evidence="5" type="ORF">E0W69_004220</name>
</gene>
<dbReference type="Proteomes" id="UP000292424">
    <property type="component" value="Chromosome"/>
</dbReference>
<evidence type="ECO:0000256" key="1">
    <source>
        <dbReference type="ARBA" id="ARBA00023015"/>
    </source>
</evidence>
<dbReference type="SUPFAM" id="SSF46689">
    <property type="entry name" value="Homeodomain-like"/>
    <property type="match status" value="1"/>
</dbReference>
<evidence type="ECO:0000256" key="3">
    <source>
        <dbReference type="ARBA" id="ARBA00023163"/>
    </source>
</evidence>
<dbReference type="GO" id="GO:0043565">
    <property type="term" value="F:sequence-specific DNA binding"/>
    <property type="evidence" value="ECO:0007669"/>
    <property type="project" value="InterPro"/>
</dbReference>
<name>A0A5P2G235_9BACT</name>
<dbReference type="SMART" id="SM00342">
    <property type="entry name" value="HTH_ARAC"/>
    <property type="match status" value="1"/>
</dbReference>
<accession>A0A5P2G235</accession>
<dbReference type="PANTHER" id="PTHR43280:SF32">
    <property type="entry name" value="TRANSCRIPTIONAL REGULATORY PROTEIN"/>
    <property type="match status" value="1"/>
</dbReference>
<dbReference type="PROSITE" id="PS01124">
    <property type="entry name" value="HTH_ARAC_FAMILY_2"/>
    <property type="match status" value="1"/>
</dbReference>
<proteinExistence type="predicted"/>
<evidence type="ECO:0000256" key="2">
    <source>
        <dbReference type="ARBA" id="ARBA00023125"/>
    </source>
</evidence>
<dbReference type="GO" id="GO:0003700">
    <property type="term" value="F:DNA-binding transcription factor activity"/>
    <property type="evidence" value="ECO:0007669"/>
    <property type="project" value="InterPro"/>
</dbReference>
<evidence type="ECO:0000313" key="6">
    <source>
        <dbReference type="Proteomes" id="UP000292424"/>
    </source>
</evidence>
<dbReference type="EMBL" id="CP044016">
    <property type="protein sequence ID" value="QES87900.1"/>
    <property type="molecule type" value="Genomic_DNA"/>
</dbReference>
<dbReference type="KEGG" id="arac:E0W69_004220"/>
<evidence type="ECO:0000259" key="4">
    <source>
        <dbReference type="PROSITE" id="PS01124"/>
    </source>
</evidence>
<keyword evidence="2" id="KW-0238">DNA-binding</keyword>
<evidence type="ECO:0000313" key="5">
    <source>
        <dbReference type="EMBL" id="QES87900.1"/>
    </source>
</evidence>
<dbReference type="InterPro" id="IPR009057">
    <property type="entry name" value="Homeodomain-like_sf"/>
</dbReference>
<keyword evidence="3" id="KW-0804">Transcription</keyword>
<dbReference type="InterPro" id="IPR018060">
    <property type="entry name" value="HTH_AraC"/>
</dbReference>
<dbReference type="PRINTS" id="PR00032">
    <property type="entry name" value="HTHARAC"/>
</dbReference>
<protein>
    <submittedName>
        <fullName evidence="5">Helix-turn-helix transcriptional regulator</fullName>
    </submittedName>
</protein>